<evidence type="ECO:0000313" key="2">
    <source>
        <dbReference type="Proteomes" id="UP000620075"/>
    </source>
</evidence>
<organism evidence="1 2">
    <name type="scientific">Candidatus Dormiibacter inghamiae</name>
    <dbReference type="NCBI Taxonomy" id="3127013"/>
    <lineage>
        <taxon>Bacteria</taxon>
        <taxon>Bacillati</taxon>
        <taxon>Candidatus Dormiibacterota</taxon>
        <taxon>Candidatus Dormibacteria</taxon>
        <taxon>Candidatus Dormibacterales</taxon>
        <taxon>Candidatus Dormibacteraceae</taxon>
        <taxon>Candidatus Dormiibacter</taxon>
    </lineage>
</organism>
<dbReference type="EMBL" id="JAEKNQ010000009">
    <property type="protein sequence ID" value="MBJ7601846.1"/>
    <property type="molecule type" value="Genomic_DNA"/>
</dbReference>
<protein>
    <submittedName>
        <fullName evidence="1">Uncharacterized protein</fullName>
    </submittedName>
</protein>
<name>A0A934KEG9_9BACT</name>
<dbReference type="Proteomes" id="UP000620075">
    <property type="component" value="Unassembled WGS sequence"/>
</dbReference>
<reference evidence="1 2" key="1">
    <citation type="submission" date="2020-10" db="EMBL/GenBank/DDBJ databases">
        <title>Ca. Dormibacterota MAGs.</title>
        <authorList>
            <person name="Montgomery K."/>
        </authorList>
    </citation>
    <scope>NUCLEOTIDE SEQUENCE [LARGE SCALE GENOMIC DNA]</scope>
    <source>
        <strain evidence="1">SC8811_S16_3</strain>
    </source>
</reference>
<evidence type="ECO:0000313" key="1">
    <source>
        <dbReference type="EMBL" id="MBJ7601846.1"/>
    </source>
</evidence>
<accession>A0A934KEG9</accession>
<gene>
    <name evidence="1" type="ORF">JF888_01400</name>
</gene>
<dbReference type="RefSeq" id="WP_338176217.1">
    <property type="nucleotide sequence ID" value="NZ_JAEKNQ010000009.1"/>
</dbReference>
<proteinExistence type="predicted"/>
<sequence>MQRYLRTWLAIVKFETECWQEAYRGIVPRAYLERASEAAREVRWRERLLARARQIALAELDKAVLGVVSGAH</sequence>
<comment type="caution">
    <text evidence="1">The sequence shown here is derived from an EMBL/GenBank/DDBJ whole genome shotgun (WGS) entry which is preliminary data.</text>
</comment>
<dbReference type="Gene3D" id="3.40.630.30">
    <property type="match status" value="1"/>
</dbReference>
<dbReference type="AlphaFoldDB" id="A0A934KEG9"/>